<comment type="caution">
    <text evidence="3">The sequence shown here is derived from an EMBL/GenBank/DDBJ whole genome shotgun (WGS) entry which is preliminary data.</text>
</comment>
<reference evidence="3 4" key="1">
    <citation type="submission" date="2019-08" db="EMBL/GenBank/DDBJ databases">
        <authorList>
            <person name="Peeters C."/>
        </authorList>
    </citation>
    <scope>NUCLEOTIDE SEQUENCE [LARGE SCALE GENOMIC DNA]</scope>
    <source>
        <strain evidence="3 4">LMG 20602</strain>
    </source>
</reference>
<evidence type="ECO:0000259" key="2">
    <source>
        <dbReference type="SMART" id="SM00458"/>
    </source>
</evidence>
<keyword evidence="1" id="KW-0732">Signal</keyword>
<protein>
    <recommendedName>
        <fullName evidence="2">Ricin B lectin domain-containing protein</fullName>
    </recommendedName>
</protein>
<evidence type="ECO:0000256" key="1">
    <source>
        <dbReference type="SAM" id="SignalP"/>
    </source>
</evidence>
<dbReference type="Gene3D" id="2.80.10.50">
    <property type="match status" value="1"/>
</dbReference>
<keyword evidence="4" id="KW-1185">Reference proteome</keyword>
<feature type="chain" id="PRO_5046408132" description="Ricin B lectin domain-containing protein" evidence="1">
    <location>
        <begin position="29"/>
        <end position="375"/>
    </location>
</feature>
<feature type="domain" description="Ricin B lectin" evidence="2">
    <location>
        <begin position="253"/>
        <end position="375"/>
    </location>
</feature>
<dbReference type="InterPro" id="IPR035992">
    <property type="entry name" value="Ricin_B-like_lectins"/>
</dbReference>
<accession>A0ABY6W6F8</accession>
<dbReference type="EMBL" id="CABPRV010000008">
    <property type="protein sequence ID" value="VVE24435.1"/>
    <property type="molecule type" value="Genomic_DNA"/>
</dbReference>
<dbReference type="CDD" id="cd00161">
    <property type="entry name" value="beta-trefoil_Ricin-like"/>
    <property type="match status" value="1"/>
</dbReference>
<proteinExistence type="predicted"/>
<name>A0ABY6W6F8_9BURK</name>
<gene>
    <name evidence="3" type="ORF">PCA20602_03318</name>
</gene>
<dbReference type="SMART" id="SM00458">
    <property type="entry name" value="RICIN"/>
    <property type="match status" value="1"/>
</dbReference>
<feature type="signal peptide" evidence="1">
    <location>
        <begin position="1"/>
        <end position="28"/>
    </location>
</feature>
<dbReference type="PROSITE" id="PS50231">
    <property type="entry name" value="RICIN_B_LECTIN"/>
    <property type="match status" value="1"/>
</dbReference>
<dbReference type="Proteomes" id="UP000366065">
    <property type="component" value="Unassembled WGS sequence"/>
</dbReference>
<dbReference type="SUPFAM" id="SSF50370">
    <property type="entry name" value="Ricin B-like lectins"/>
    <property type="match status" value="1"/>
</dbReference>
<sequence>MTALRRMLHAAALGLALCLALLHGPAHAVVAGGMAIVYRTFPVVSGGYHDMEFTITVTKEPGYNGRTYWAHQWSFTGTQDSGYVGLQSVSGYDKILNFSIWNATGWRDSTGANCGYFSHEGNGVQCWINYAWKEGVTYKVRVAKDGADGWRATIIDTQTNAQVAVATIVVPTSYGGLSQLVEWVENFSQGQNELPSCAAVPTAIAVYGVPTANGGTVRPSSTRTNTYGNCMSVAKSFCSTEAICTLSANPSAPFQEKQLRNTFSGYCLDLLSGGAAAGLYHCSPNANQIFSHDVQYRLHRVSQPAQCLGVDGNDRVVAQACSDSARQQWLKVPRTSTYFNAGTAKCLDPLEHAALEAPLRAFTCLGTGLQQWTAP</sequence>
<dbReference type="Pfam" id="PF00652">
    <property type="entry name" value="Ricin_B_lectin"/>
    <property type="match status" value="1"/>
</dbReference>
<dbReference type="InterPro" id="IPR000772">
    <property type="entry name" value="Ricin_B_lectin"/>
</dbReference>
<evidence type="ECO:0000313" key="3">
    <source>
        <dbReference type="EMBL" id="VVE24435.1"/>
    </source>
</evidence>
<organism evidence="3 4">
    <name type="scientific">Pandoraea capi</name>
    <dbReference type="NCBI Taxonomy" id="2508286"/>
    <lineage>
        <taxon>Bacteria</taxon>
        <taxon>Pseudomonadati</taxon>
        <taxon>Pseudomonadota</taxon>
        <taxon>Betaproteobacteria</taxon>
        <taxon>Burkholderiales</taxon>
        <taxon>Burkholderiaceae</taxon>
        <taxon>Pandoraea</taxon>
    </lineage>
</organism>
<dbReference type="RefSeq" id="WP_150722157.1">
    <property type="nucleotide sequence ID" value="NZ_CABPRV010000008.1"/>
</dbReference>
<dbReference type="InterPro" id="IPR021862">
    <property type="entry name" value="DUF3472"/>
</dbReference>
<dbReference type="Pfam" id="PF11958">
    <property type="entry name" value="DUF3472"/>
    <property type="match status" value="1"/>
</dbReference>
<evidence type="ECO:0000313" key="4">
    <source>
        <dbReference type="Proteomes" id="UP000366065"/>
    </source>
</evidence>